<evidence type="ECO:0000259" key="4">
    <source>
        <dbReference type="SMART" id="SM00418"/>
    </source>
</evidence>
<reference evidence="5" key="1">
    <citation type="submission" date="2020-07" db="EMBL/GenBank/DDBJ databases">
        <authorList>
            <person name="Tarantini F.S."/>
            <person name="Hong K.W."/>
            <person name="Chan K.G."/>
        </authorList>
    </citation>
    <scope>NUCLEOTIDE SEQUENCE</scope>
    <source>
        <strain evidence="5">32-07</strain>
    </source>
</reference>
<dbReference type="CDD" id="cd00090">
    <property type="entry name" value="HTH_ARSR"/>
    <property type="match status" value="1"/>
</dbReference>
<keyword evidence="1" id="KW-0805">Transcription regulation</keyword>
<evidence type="ECO:0000256" key="3">
    <source>
        <dbReference type="ARBA" id="ARBA00023163"/>
    </source>
</evidence>
<organism evidence="5 6">
    <name type="scientific">Actinomadura graeca</name>
    <dbReference type="NCBI Taxonomy" id="2750812"/>
    <lineage>
        <taxon>Bacteria</taxon>
        <taxon>Bacillati</taxon>
        <taxon>Actinomycetota</taxon>
        <taxon>Actinomycetes</taxon>
        <taxon>Streptosporangiales</taxon>
        <taxon>Thermomonosporaceae</taxon>
        <taxon>Actinomadura</taxon>
    </lineage>
</organism>
<dbReference type="Pfam" id="PF12840">
    <property type="entry name" value="HTH_20"/>
    <property type="match status" value="1"/>
</dbReference>
<dbReference type="InterPro" id="IPR051011">
    <property type="entry name" value="Metal_resp_trans_reg"/>
</dbReference>
<evidence type="ECO:0000313" key="6">
    <source>
        <dbReference type="Proteomes" id="UP001049518"/>
    </source>
</evidence>
<dbReference type="EMBL" id="CP059572">
    <property type="protein sequence ID" value="QXJ25208.1"/>
    <property type="molecule type" value="Genomic_DNA"/>
</dbReference>
<keyword evidence="2" id="KW-0238">DNA-binding</keyword>
<dbReference type="SMART" id="SM00418">
    <property type="entry name" value="HTH_ARSR"/>
    <property type="match status" value="1"/>
</dbReference>
<sequence>MIELVFAPDDVARVRFAFSPLWEMVRSLRVLADPSGHALHLPWARTVRPRLRGLDLGPLHELVPSWGYIPDFLTPPPVTPLPDLGAELDAVRATPPEVVAAELRWTERGDSAVPGRLAMADDPARTLETVADLLERYWAAALEPFWPRVRDLLEGDVLRRAHALAARGAEGVFAGLHDAVGWRAGTLSIDRRWEFRGGLAGRGLLLVPSVFVWPSVSVMLPPYQAMLSYPPTGVATLWESGGPPGPGGGRAPGALAALIGRRRAELLTVLATPASTTELAERMGVTAGAVSQHLGVLRACGLVTGHRLGRRVLYVRTPEGDSLAVSAAASARARTRHGEVALRRAPGC</sequence>
<proteinExistence type="predicted"/>
<dbReference type="SUPFAM" id="SSF46785">
    <property type="entry name" value="Winged helix' DNA-binding domain"/>
    <property type="match status" value="1"/>
</dbReference>
<dbReference type="PANTHER" id="PTHR43132:SF6">
    <property type="entry name" value="HTH-TYPE TRANSCRIPTIONAL REPRESSOR CZRA"/>
    <property type="match status" value="1"/>
</dbReference>
<dbReference type="InterPro" id="IPR001845">
    <property type="entry name" value="HTH_ArsR_DNA-bd_dom"/>
</dbReference>
<dbReference type="RefSeq" id="WP_231331122.1">
    <property type="nucleotide sequence ID" value="NZ_CP059572.1"/>
</dbReference>
<dbReference type="Proteomes" id="UP001049518">
    <property type="component" value="Chromosome"/>
</dbReference>
<evidence type="ECO:0000313" key="5">
    <source>
        <dbReference type="EMBL" id="QXJ25208.1"/>
    </source>
</evidence>
<evidence type="ECO:0000256" key="1">
    <source>
        <dbReference type="ARBA" id="ARBA00023015"/>
    </source>
</evidence>
<protein>
    <submittedName>
        <fullName evidence="5">Winged helix-turn-helix transcriptional regulator</fullName>
    </submittedName>
</protein>
<accession>A0ABX8R885</accession>
<keyword evidence="3" id="KW-0804">Transcription</keyword>
<dbReference type="InterPro" id="IPR036388">
    <property type="entry name" value="WH-like_DNA-bd_sf"/>
</dbReference>
<dbReference type="InterPro" id="IPR011991">
    <property type="entry name" value="ArsR-like_HTH"/>
</dbReference>
<dbReference type="PANTHER" id="PTHR43132">
    <property type="entry name" value="ARSENICAL RESISTANCE OPERON REPRESSOR ARSR-RELATED"/>
    <property type="match status" value="1"/>
</dbReference>
<name>A0ABX8R885_9ACTN</name>
<dbReference type="InterPro" id="IPR036390">
    <property type="entry name" value="WH_DNA-bd_sf"/>
</dbReference>
<dbReference type="Gene3D" id="1.10.10.10">
    <property type="entry name" value="Winged helix-like DNA-binding domain superfamily/Winged helix DNA-binding domain"/>
    <property type="match status" value="1"/>
</dbReference>
<dbReference type="InterPro" id="IPR045981">
    <property type="entry name" value="DUF5937"/>
</dbReference>
<feature type="domain" description="HTH arsR-type" evidence="4">
    <location>
        <begin position="253"/>
        <end position="334"/>
    </location>
</feature>
<evidence type="ECO:0000256" key="2">
    <source>
        <dbReference type="ARBA" id="ARBA00023125"/>
    </source>
</evidence>
<gene>
    <name evidence="5" type="ORF">AGRA3207_006670</name>
</gene>
<keyword evidence="6" id="KW-1185">Reference proteome</keyword>
<dbReference type="Pfam" id="PF19361">
    <property type="entry name" value="DUF5937"/>
    <property type="match status" value="1"/>
</dbReference>